<dbReference type="GO" id="GO:0006031">
    <property type="term" value="P:chitin biosynthetic process"/>
    <property type="evidence" value="ECO:0007669"/>
    <property type="project" value="TreeGrafter"/>
</dbReference>
<dbReference type="Pfam" id="PF03142">
    <property type="entry name" value="Chitin_synth_2"/>
    <property type="match status" value="1"/>
</dbReference>
<feature type="transmembrane region" description="Helical" evidence="9">
    <location>
        <begin position="49"/>
        <end position="68"/>
    </location>
</feature>
<gene>
    <name evidence="10" type="ORF">CT0861_08786</name>
</gene>
<dbReference type="GO" id="GO:0004100">
    <property type="term" value="F:chitin synthase activity"/>
    <property type="evidence" value="ECO:0007669"/>
    <property type="project" value="UniProtKB-EC"/>
</dbReference>
<evidence type="ECO:0000313" key="11">
    <source>
        <dbReference type="Proteomes" id="UP000076552"/>
    </source>
</evidence>
<evidence type="ECO:0000256" key="5">
    <source>
        <dbReference type="ARBA" id="ARBA00022692"/>
    </source>
</evidence>
<evidence type="ECO:0000256" key="6">
    <source>
        <dbReference type="ARBA" id="ARBA00022989"/>
    </source>
</evidence>
<feature type="transmembrane region" description="Helical" evidence="9">
    <location>
        <begin position="517"/>
        <end position="541"/>
    </location>
</feature>
<feature type="transmembrane region" description="Helical" evidence="9">
    <location>
        <begin position="74"/>
        <end position="99"/>
    </location>
</feature>
<feature type="transmembrane region" description="Helical" evidence="9">
    <location>
        <begin position="486"/>
        <end position="505"/>
    </location>
</feature>
<keyword evidence="7 9" id="KW-0472">Membrane</keyword>
<dbReference type="GO" id="GO:0016020">
    <property type="term" value="C:membrane"/>
    <property type="evidence" value="ECO:0007669"/>
    <property type="project" value="UniProtKB-SubCell"/>
</dbReference>
<dbReference type="PANTHER" id="PTHR22914">
    <property type="entry name" value="CHITIN SYNTHASE"/>
    <property type="match status" value="1"/>
</dbReference>
<feature type="transmembrane region" description="Helical" evidence="9">
    <location>
        <begin position="447"/>
        <end position="466"/>
    </location>
</feature>
<evidence type="ECO:0000256" key="7">
    <source>
        <dbReference type="ARBA" id="ARBA00023136"/>
    </source>
</evidence>
<dbReference type="GO" id="GO:0071944">
    <property type="term" value="C:cell periphery"/>
    <property type="evidence" value="ECO:0007669"/>
    <property type="project" value="TreeGrafter"/>
</dbReference>
<dbReference type="EMBL" id="LFIV01000195">
    <property type="protein sequence ID" value="KZL65921.1"/>
    <property type="molecule type" value="Genomic_DNA"/>
</dbReference>
<name>A0A166NPR6_9PEZI</name>
<organism evidence="10 11">
    <name type="scientific">Colletotrichum tofieldiae</name>
    <dbReference type="NCBI Taxonomy" id="708197"/>
    <lineage>
        <taxon>Eukaryota</taxon>
        <taxon>Fungi</taxon>
        <taxon>Dikarya</taxon>
        <taxon>Ascomycota</taxon>
        <taxon>Pezizomycotina</taxon>
        <taxon>Sordariomycetes</taxon>
        <taxon>Hypocreomycetidae</taxon>
        <taxon>Glomerellales</taxon>
        <taxon>Glomerellaceae</taxon>
        <taxon>Colletotrichum</taxon>
        <taxon>Colletotrichum spaethianum species complex</taxon>
    </lineage>
</organism>
<reference evidence="10 11" key="1">
    <citation type="submission" date="2015-06" db="EMBL/GenBank/DDBJ databases">
        <title>Survival trade-offs in plant roots during colonization by closely related pathogenic and mutualistic fungi.</title>
        <authorList>
            <person name="Hacquard S."/>
            <person name="Kracher B."/>
            <person name="Hiruma K."/>
            <person name="Weinman A."/>
            <person name="Muench P."/>
            <person name="Garrido Oter R."/>
            <person name="Ver Loren van Themaat E."/>
            <person name="Dallerey J.-F."/>
            <person name="Damm U."/>
            <person name="Henrissat B."/>
            <person name="Lespinet O."/>
            <person name="Thon M."/>
            <person name="Kemen E."/>
            <person name="McHardy A.C."/>
            <person name="Schulze-Lefert P."/>
            <person name="O'Connell R.J."/>
        </authorList>
    </citation>
    <scope>NUCLEOTIDE SEQUENCE [LARGE SCALE GENOMIC DNA]</scope>
    <source>
        <strain evidence="10 11">0861</strain>
    </source>
</reference>
<evidence type="ECO:0000256" key="1">
    <source>
        <dbReference type="ARBA" id="ARBA00004141"/>
    </source>
</evidence>
<keyword evidence="6 9" id="KW-1133">Transmembrane helix</keyword>
<dbReference type="Proteomes" id="UP000076552">
    <property type="component" value="Unassembled WGS sequence"/>
</dbReference>
<evidence type="ECO:0000256" key="4">
    <source>
        <dbReference type="ARBA" id="ARBA00022679"/>
    </source>
</evidence>
<comment type="caution">
    <text evidence="10">The sequence shown here is derived from an EMBL/GenBank/DDBJ whole genome shotgun (WGS) entry which is preliminary data.</text>
</comment>
<evidence type="ECO:0000313" key="10">
    <source>
        <dbReference type="EMBL" id="KZL65921.1"/>
    </source>
</evidence>
<dbReference type="PANTHER" id="PTHR22914:SF46">
    <property type="entry name" value="CHITIN SYNTHASE"/>
    <property type="match status" value="1"/>
</dbReference>
<dbReference type="SUPFAM" id="SSF53448">
    <property type="entry name" value="Nucleotide-diphospho-sugar transferases"/>
    <property type="match status" value="1"/>
</dbReference>
<sequence length="548" mass="62235">MEFEKPANIGTSQLTQPKDTMDICLDPDILDPADTTQMSTKSHTKFQRIIFIGIVVLLNICMAIAAILGKESKLALIAILFVKSKDFLSTIVSILGMLIQKGQSFFRPPKLVPPLWILSLIPAYSESEEQIVKTIFSLRDNGIKPHRQVIVVILDGKSRDVRSQMTRITYEIERPYISFKAKRGVLRIKAGFMMDVPVMVIEKVRNAGKKDSLILCHDLFNYPRHNSPLYTQLLRKELWERVLPVLTESGSFKGFDMVFCTDADSRVHKGAVVQLAEAVARDGNAIAACGLVLVELEPGYEWSFWNLYQQFQGRKGRRWYAHTRKYAFGQYVRRRAEGFVGKVTCLPGCITMVAVREEMAGAIRKYAEPVTGYMVFSHQVQYLGTDRRLTYSMLSQGKHLRTLFVPSAVSETVAPQSIQHYLSQRRRWGSNAYFNNYFYLAGEKMILVTRIAAAIEVIRLSLVYYRVLNTVLFIHGLIHDAHIMELLGVLIVSQVPSLWFAYSMVLDPELRKRAHKLVIGFFINKCISPFMSIIVFTKVALNLGSQGT</sequence>
<dbReference type="InterPro" id="IPR029044">
    <property type="entry name" value="Nucleotide-diphossugar_trans"/>
</dbReference>
<evidence type="ECO:0000256" key="9">
    <source>
        <dbReference type="SAM" id="Phobius"/>
    </source>
</evidence>
<keyword evidence="5 9" id="KW-0812">Transmembrane</keyword>
<comment type="subcellular location">
    <subcellularLocation>
        <location evidence="1">Membrane</location>
        <topology evidence="1">Multi-pass membrane protein</topology>
    </subcellularLocation>
</comment>
<dbReference type="AlphaFoldDB" id="A0A166NPR6"/>
<keyword evidence="4" id="KW-0808">Transferase</keyword>
<keyword evidence="3" id="KW-0328">Glycosyltransferase</keyword>
<comment type="catalytic activity">
    <reaction evidence="8">
        <text>[(1-&gt;4)-N-acetyl-beta-D-glucosaminyl](n) + UDP-N-acetyl-alpha-D-glucosamine = [(1-&gt;4)-N-acetyl-beta-D-glucosaminyl](n+1) + UDP + H(+)</text>
        <dbReference type="Rhea" id="RHEA:16637"/>
        <dbReference type="Rhea" id="RHEA-COMP:9593"/>
        <dbReference type="Rhea" id="RHEA-COMP:9595"/>
        <dbReference type="ChEBI" id="CHEBI:15378"/>
        <dbReference type="ChEBI" id="CHEBI:17029"/>
        <dbReference type="ChEBI" id="CHEBI:57705"/>
        <dbReference type="ChEBI" id="CHEBI:58223"/>
        <dbReference type="EC" id="2.4.1.16"/>
    </reaction>
    <physiologicalReaction direction="left-to-right" evidence="8">
        <dbReference type="Rhea" id="RHEA:16638"/>
    </physiologicalReaction>
</comment>
<dbReference type="STRING" id="708197.A0A166NPR6"/>
<dbReference type="InterPro" id="IPR004835">
    <property type="entry name" value="Chitin_synth"/>
</dbReference>
<proteinExistence type="predicted"/>
<dbReference type="GO" id="GO:0030428">
    <property type="term" value="C:cell septum"/>
    <property type="evidence" value="ECO:0007669"/>
    <property type="project" value="TreeGrafter"/>
</dbReference>
<evidence type="ECO:0000256" key="2">
    <source>
        <dbReference type="ARBA" id="ARBA00012543"/>
    </source>
</evidence>
<accession>A0A166NPR6</accession>
<evidence type="ECO:0000256" key="3">
    <source>
        <dbReference type="ARBA" id="ARBA00022676"/>
    </source>
</evidence>
<keyword evidence="11" id="KW-1185">Reference proteome</keyword>
<evidence type="ECO:0000256" key="8">
    <source>
        <dbReference type="ARBA" id="ARBA00049510"/>
    </source>
</evidence>
<dbReference type="EC" id="2.4.1.16" evidence="2"/>
<protein>
    <recommendedName>
        <fullName evidence="2">chitin synthase</fullName>
        <ecNumber evidence="2">2.4.1.16</ecNumber>
    </recommendedName>
</protein>